<dbReference type="InterPro" id="IPR027417">
    <property type="entry name" value="P-loop_NTPase"/>
</dbReference>
<keyword evidence="19" id="KW-0378">Hydrolase</keyword>
<comment type="subunit">
    <text evidence="17">Forms a heterotetramer with UvrB during the search for lesions.</text>
</comment>
<dbReference type="GO" id="GO:0005524">
    <property type="term" value="F:ATP binding"/>
    <property type="evidence" value="ECO:0007669"/>
    <property type="project" value="UniProtKB-UniRule"/>
</dbReference>
<keyword evidence="6 17" id="KW-0227">DNA damage</keyword>
<dbReference type="Gene3D" id="1.10.8.280">
    <property type="entry name" value="ABC transporter ATPase domain-like"/>
    <property type="match status" value="1"/>
</dbReference>
<keyword evidence="8 17" id="KW-0863">Zinc-finger</keyword>
<sequence>MRVLEKAFEFYYTYVMNVFPVQGKKIVIKGAREHNLKNIDIEIPRNKLVVVSGLSGSGKSSLAFDTLFAEGQRRYMESLSSYARQFLGRMDKPDVDLIEGLSPAISIEQKSTNNNPRSTVGTVTEIYDYYRLLYARIGVAHCPNCGRVIQEQSVDQIINTVMSWEEGTKLQILAPVVRGKKGEHQKILDDARAAGFVRARIDGVLADLTESIKLDKQKKHTVELVIDRIVLKADVRKRLADSIETALKSANGIITVSRRVNKEDAAFAEVMKAVAASGSAVDLSKDYLEQEVFFSQKNACPDCGISIPELQPRLFSFNNPFGACPECTGLGEKMEFDLDLMIPDKHKSYNEHGILPYNPSSVWNTCRFKAVADAYGFSLDTPFNELTEKQKNMIVNGSDKPLHWVYYKQSGTGQSEYNQPWPGIFVDMKRRYIEAWGDAMKESLEKFMAHRICSSCSGNRLRPEALAVTVGGKNIIELSALSVLETIDFFENIELTETENRIAAQVLKEIRSRLSFLKNVGLDYLTLDRSAGTLSGGEAQRIRLATQIGSALTGVMYILDEPSIGLHQRDNQRLIDTLTYLRDLGNSVIVVEHDEQTLRTADWIVDIGPGAGIHGGRVVASGTPEQVEGVHESFTGQFLSGKLSMDIPSQRRQGNGHMLVLKNACEHNLKNVDLSIPLGTFTCITGVSGSGKSTLLSDVLYPAVSNKLMRTKYSVGRYDEISGLEHIDKVINIDQSPIGRSPRSNPATYVGVFNGIRDLFSSLPEAKARGYLPGRFSFNVKGGRCEHCQGNGTITIEMNFLPDVYITCDVCHGKRFNKETLEVTYKGKNIADVLDMTIEEACDFFPQIPHIARKLETLRSVGLGYIQLGQSALTLSGGEAQRVKLANELARVSTGKTLYILDEPTTGLHFADVKQLMTVIQRLADQGNTVVMIEHNLDVICQADRIIDLGPEGGFRGGRIIAEGTPEQVAMVEGSYTGFYIKQMFENKCKMKIKQ</sequence>
<evidence type="ECO:0000259" key="18">
    <source>
        <dbReference type="PROSITE" id="PS50893"/>
    </source>
</evidence>
<keyword evidence="5 17" id="KW-0547">Nucleotide-binding</keyword>
<evidence type="ECO:0000256" key="11">
    <source>
        <dbReference type="ARBA" id="ARBA00022881"/>
    </source>
</evidence>
<feature type="binding site" evidence="17">
    <location>
        <begin position="53"/>
        <end position="60"/>
    </location>
    <ligand>
        <name>ATP</name>
        <dbReference type="ChEBI" id="CHEBI:30616"/>
    </ligand>
</feature>
<dbReference type="AlphaFoldDB" id="A0A975F389"/>
<dbReference type="Proteomes" id="UP000671908">
    <property type="component" value="Chromosome"/>
</dbReference>
<feature type="domain" description="ABC transporter" evidence="18">
    <location>
        <begin position="357"/>
        <end position="640"/>
    </location>
</feature>
<evidence type="ECO:0000313" key="20">
    <source>
        <dbReference type="Proteomes" id="UP000671908"/>
    </source>
</evidence>
<protein>
    <recommendedName>
        <fullName evidence="15 17">UvrABC system protein A</fullName>
        <shortName evidence="17">UvrA protein</shortName>
    </recommendedName>
    <alternativeName>
        <fullName evidence="16 17">Excinuclease ABC subunit A</fullName>
    </alternativeName>
</protein>
<dbReference type="PANTHER" id="PTHR43152:SF3">
    <property type="entry name" value="UVRABC SYSTEM PROTEIN A"/>
    <property type="match status" value="1"/>
</dbReference>
<evidence type="ECO:0000256" key="13">
    <source>
        <dbReference type="ARBA" id="ARBA00023204"/>
    </source>
</evidence>
<evidence type="ECO:0000256" key="9">
    <source>
        <dbReference type="ARBA" id="ARBA00022833"/>
    </source>
</evidence>
<feature type="domain" description="ABC transporter" evidence="18">
    <location>
        <begin position="651"/>
        <end position="982"/>
    </location>
</feature>
<keyword evidence="9 17" id="KW-0862">Zinc</keyword>
<dbReference type="Gene3D" id="1.20.1580.10">
    <property type="entry name" value="ABC transporter ATPase like domain"/>
    <property type="match status" value="3"/>
</dbReference>
<comment type="similarity">
    <text evidence="14 17">Belongs to the ABC transporter superfamily. UvrA family.</text>
</comment>
<evidence type="ECO:0000256" key="14">
    <source>
        <dbReference type="ARBA" id="ARBA00038000"/>
    </source>
</evidence>
<dbReference type="InterPro" id="IPR004602">
    <property type="entry name" value="UvrA"/>
</dbReference>
<feature type="zinc finger region" description="C4-type" evidence="17">
    <location>
        <begin position="300"/>
        <end position="327"/>
    </location>
</feature>
<dbReference type="Pfam" id="PF17755">
    <property type="entry name" value="UvrA_DNA-bind"/>
    <property type="match status" value="1"/>
</dbReference>
<dbReference type="NCBIfam" id="TIGR00630">
    <property type="entry name" value="uvra"/>
    <property type="match status" value="1"/>
</dbReference>
<dbReference type="SUPFAM" id="SSF52540">
    <property type="entry name" value="P-loop containing nucleoside triphosphate hydrolases"/>
    <property type="match status" value="2"/>
</dbReference>
<evidence type="ECO:0000256" key="2">
    <source>
        <dbReference type="ARBA" id="ARBA00022490"/>
    </source>
</evidence>
<evidence type="ECO:0000256" key="8">
    <source>
        <dbReference type="ARBA" id="ARBA00022771"/>
    </source>
</evidence>
<keyword evidence="4 17" id="KW-0677">Repeat</keyword>
<dbReference type="GO" id="GO:0005737">
    <property type="term" value="C:cytoplasm"/>
    <property type="evidence" value="ECO:0007669"/>
    <property type="project" value="UniProtKB-SubCell"/>
</dbReference>
<keyword evidence="7 17" id="KW-0228">DNA excision</keyword>
<dbReference type="Pfam" id="PF17760">
    <property type="entry name" value="UvrA_inter"/>
    <property type="match status" value="1"/>
</dbReference>
<dbReference type="Gene3D" id="3.30.190.20">
    <property type="match status" value="1"/>
</dbReference>
<keyword evidence="3 17" id="KW-0479">Metal-binding</keyword>
<keyword evidence="11 17" id="KW-0267">Excision nuclease</keyword>
<evidence type="ECO:0000256" key="7">
    <source>
        <dbReference type="ARBA" id="ARBA00022769"/>
    </source>
</evidence>
<evidence type="ECO:0000256" key="17">
    <source>
        <dbReference type="HAMAP-Rule" id="MF_00205"/>
    </source>
</evidence>
<dbReference type="HAMAP" id="MF_00205">
    <property type="entry name" value="UvrA"/>
    <property type="match status" value="1"/>
</dbReference>
<comment type="function">
    <text evidence="17">The UvrABC repair system catalyzes the recognition and processing of DNA lesions. UvrA is an ATPase and a DNA-binding protein. A damage recognition complex composed of 2 UvrA and 2 UvrB subunits scans DNA for abnormalities. When the presence of a lesion has been verified by UvrB, the UvrA molecules dissociate.</text>
</comment>
<keyword evidence="13 17" id="KW-0234">DNA repair</keyword>
<dbReference type="PANTHER" id="PTHR43152">
    <property type="entry name" value="UVRABC SYSTEM PROTEIN A"/>
    <property type="match status" value="1"/>
</dbReference>
<comment type="subcellular location">
    <subcellularLocation>
        <location evidence="1 17">Cytoplasm</location>
    </subcellularLocation>
</comment>
<evidence type="ECO:0000256" key="5">
    <source>
        <dbReference type="ARBA" id="ARBA00022741"/>
    </source>
</evidence>
<dbReference type="CDD" id="cd03271">
    <property type="entry name" value="ABC_UvrA_II"/>
    <property type="match status" value="1"/>
</dbReference>
<name>A0A975F389_9SPIR</name>
<accession>A0A975F389</accession>
<keyword evidence="12 17" id="KW-0238">DNA-binding</keyword>
<evidence type="ECO:0000256" key="1">
    <source>
        <dbReference type="ARBA" id="ARBA00004496"/>
    </source>
</evidence>
<feature type="binding site" evidence="17">
    <location>
        <begin position="686"/>
        <end position="693"/>
    </location>
    <ligand>
        <name>ATP</name>
        <dbReference type="ChEBI" id="CHEBI:30616"/>
    </ligand>
</feature>
<feature type="zinc finger region" description="C4-type" evidence="17">
    <location>
        <begin position="785"/>
        <end position="811"/>
    </location>
</feature>
<dbReference type="PROSITE" id="PS00211">
    <property type="entry name" value="ABC_TRANSPORTER_1"/>
    <property type="match status" value="2"/>
</dbReference>
<dbReference type="GO" id="GO:0009381">
    <property type="term" value="F:excinuclease ABC activity"/>
    <property type="evidence" value="ECO:0007669"/>
    <property type="project" value="UniProtKB-UniRule"/>
</dbReference>
<keyword evidence="10 17" id="KW-0067">ATP-binding</keyword>
<organism evidence="19 20">
    <name type="scientific">Treponema parvum</name>
    <dbReference type="NCBI Taxonomy" id="138851"/>
    <lineage>
        <taxon>Bacteria</taxon>
        <taxon>Pseudomonadati</taxon>
        <taxon>Spirochaetota</taxon>
        <taxon>Spirochaetia</taxon>
        <taxon>Spirochaetales</taxon>
        <taxon>Treponemataceae</taxon>
        <taxon>Treponema</taxon>
    </lineage>
</organism>
<keyword evidence="20" id="KW-1185">Reference proteome</keyword>
<evidence type="ECO:0000256" key="16">
    <source>
        <dbReference type="ARBA" id="ARBA00042156"/>
    </source>
</evidence>
<dbReference type="FunFam" id="1.20.1580.10:FF:000002">
    <property type="entry name" value="UvrABC system protein A"/>
    <property type="match status" value="1"/>
</dbReference>
<evidence type="ECO:0000256" key="3">
    <source>
        <dbReference type="ARBA" id="ARBA00022723"/>
    </source>
</evidence>
<dbReference type="GO" id="GO:0003677">
    <property type="term" value="F:DNA binding"/>
    <property type="evidence" value="ECO:0007669"/>
    <property type="project" value="UniProtKB-UniRule"/>
</dbReference>
<dbReference type="GO" id="GO:0008270">
    <property type="term" value="F:zinc ion binding"/>
    <property type="evidence" value="ECO:0007669"/>
    <property type="project" value="UniProtKB-UniRule"/>
</dbReference>
<dbReference type="PROSITE" id="PS50893">
    <property type="entry name" value="ABC_TRANSPORTER_2"/>
    <property type="match status" value="2"/>
</dbReference>
<evidence type="ECO:0000256" key="4">
    <source>
        <dbReference type="ARBA" id="ARBA00022737"/>
    </source>
</evidence>
<proteinExistence type="inferred from homology"/>
<dbReference type="KEGG" id="tpav:HRQ91_04375"/>
<evidence type="ECO:0000256" key="15">
    <source>
        <dbReference type="ARBA" id="ARBA00039316"/>
    </source>
</evidence>
<dbReference type="GO" id="GO:0009432">
    <property type="term" value="P:SOS response"/>
    <property type="evidence" value="ECO:0007669"/>
    <property type="project" value="UniProtKB-UniRule"/>
</dbReference>
<dbReference type="GO" id="GO:0006289">
    <property type="term" value="P:nucleotide-excision repair"/>
    <property type="evidence" value="ECO:0007669"/>
    <property type="project" value="UniProtKB-UniRule"/>
</dbReference>
<dbReference type="GO" id="GO:0009380">
    <property type="term" value="C:excinuclease repair complex"/>
    <property type="evidence" value="ECO:0007669"/>
    <property type="project" value="InterPro"/>
</dbReference>
<dbReference type="GO" id="GO:0016887">
    <property type="term" value="F:ATP hydrolysis activity"/>
    <property type="evidence" value="ECO:0007669"/>
    <property type="project" value="InterPro"/>
</dbReference>
<evidence type="ECO:0000256" key="6">
    <source>
        <dbReference type="ARBA" id="ARBA00022763"/>
    </source>
</evidence>
<dbReference type="EMBL" id="CP054142">
    <property type="protein sequence ID" value="QTQ13751.1"/>
    <property type="molecule type" value="Genomic_DNA"/>
</dbReference>
<dbReference type="InterPro" id="IPR017871">
    <property type="entry name" value="ABC_transporter-like_CS"/>
</dbReference>
<keyword evidence="17" id="KW-0742">SOS response</keyword>
<evidence type="ECO:0000256" key="10">
    <source>
        <dbReference type="ARBA" id="ARBA00022840"/>
    </source>
</evidence>
<dbReference type="Gene3D" id="3.40.50.300">
    <property type="entry name" value="P-loop containing nucleotide triphosphate hydrolases"/>
    <property type="match status" value="3"/>
</dbReference>
<gene>
    <name evidence="17 19" type="primary">uvrA</name>
    <name evidence="19" type="ORF">HRQ91_04375</name>
</gene>
<reference evidence="19 20" key="1">
    <citation type="journal article" date="2021" name="Microbiol. Resour. Announc.">
        <title>Complete Genome Sequences of Three Human Oral Treponema parvum Isolates.</title>
        <authorList>
            <person name="Zeng H."/>
            <person name="Watt R.M."/>
        </authorList>
    </citation>
    <scope>NUCLEOTIDE SEQUENCE [LARGE SCALE GENOMIC DNA]</scope>
    <source>
        <strain evidence="19 20">ATCC 700770</strain>
    </source>
</reference>
<evidence type="ECO:0000256" key="12">
    <source>
        <dbReference type="ARBA" id="ARBA00023125"/>
    </source>
</evidence>
<evidence type="ECO:0000313" key="19">
    <source>
        <dbReference type="EMBL" id="QTQ13751.1"/>
    </source>
</evidence>
<dbReference type="InterPro" id="IPR041102">
    <property type="entry name" value="UvrA_inter"/>
</dbReference>
<dbReference type="InterPro" id="IPR003439">
    <property type="entry name" value="ABC_transporter-like_ATP-bd"/>
</dbReference>
<keyword evidence="2 17" id="KW-0963">Cytoplasm</keyword>
<dbReference type="NCBIfam" id="NF001503">
    <property type="entry name" value="PRK00349.1"/>
    <property type="match status" value="1"/>
</dbReference>
<dbReference type="InterPro" id="IPR041552">
    <property type="entry name" value="UvrA_DNA-bd"/>
</dbReference>